<evidence type="ECO:0000313" key="10">
    <source>
        <dbReference type="Proteomes" id="UP000023703"/>
    </source>
</evidence>
<evidence type="ECO:0000256" key="1">
    <source>
        <dbReference type="ARBA" id="ARBA00022679"/>
    </source>
</evidence>
<dbReference type="PANTHER" id="PTHR39560">
    <property type="entry name" value="PROTEIN ADENYLYLTRANSFERASE FIC-RELATED"/>
    <property type="match status" value="1"/>
</dbReference>
<comment type="catalytic activity">
    <reaction evidence="6">
        <text>L-threonyl-[protein] + ATP = 3-O-(5'-adenylyl)-L-threonyl-[protein] + diphosphate</text>
        <dbReference type="Rhea" id="RHEA:54292"/>
        <dbReference type="Rhea" id="RHEA-COMP:11060"/>
        <dbReference type="Rhea" id="RHEA-COMP:13847"/>
        <dbReference type="ChEBI" id="CHEBI:30013"/>
        <dbReference type="ChEBI" id="CHEBI:30616"/>
        <dbReference type="ChEBI" id="CHEBI:33019"/>
        <dbReference type="ChEBI" id="CHEBI:138113"/>
        <dbReference type="EC" id="2.7.7.108"/>
    </reaction>
</comment>
<dbReference type="RefSeq" id="WP_038547248.1">
    <property type="nucleotide sequence ID" value="NZ_CP006842.1"/>
</dbReference>
<dbReference type="Pfam" id="PF02661">
    <property type="entry name" value="Fic"/>
    <property type="match status" value="1"/>
</dbReference>
<evidence type="ECO:0000313" key="9">
    <source>
        <dbReference type="EMBL" id="AHW63593.1"/>
    </source>
</evidence>
<dbReference type="PROSITE" id="PS51459">
    <property type="entry name" value="FIDO"/>
    <property type="match status" value="1"/>
</dbReference>
<reference evidence="9 10" key="1">
    <citation type="journal article" date="2015" name="Int. J. Syst. Evol. Microbiol.">
        <title>Revisiting Corynebacterium glyciniphilum (ex Kubota et al., 1972) sp. nov., nom. rev., isolated from putrefied banana.</title>
        <authorList>
            <person name="Al-Dilaimi A."/>
            <person name="Bednarz H."/>
            <person name="Lomker A."/>
            <person name="Niehaus K."/>
            <person name="Kalinowski J."/>
            <person name="Ruckert C."/>
        </authorList>
    </citation>
    <scope>NUCLEOTIDE SEQUENCE [LARGE SCALE GENOMIC DNA]</scope>
    <source>
        <strain evidence="9">AJ 3170</strain>
    </source>
</reference>
<dbReference type="InterPro" id="IPR036597">
    <property type="entry name" value="Fido-like_dom_sf"/>
</dbReference>
<gene>
    <name evidence="9" type="ORF">CGLY_05725</name>
</gene>
<keyword evidence="1" id="KW-0808">Transferase</keyword>
<dbReference type="SUPFAM" id="SSF140931">
    <property type="entry name" value="Fic-like"/>
    <property type="match status" value="1"/>
</dbReference>
<keyword evidence="9" id="KW-0131">Cell cycle</keyword>
<dbReference type="EMBL" id="CP006842">
    <property type="protein sequence ID" value="AHW63593.1"/>
    <property type="molecule type" value="Genomic_DNA"/>
</dbReference>
<evidence type="ECO:0000256" key="6">
    <source>
        <dbReference type="ARBA" id="ARBA00047939"/>
    </source>
</evidence>
<feature type="domain" description="Fido" evidence="8">
    <location>
        <begin position="144"/>
        <end position="286"/>
    </location>
</feature>
<proteinExistence type="predicted"/>
<dbReference type="GO" id="GO:0005524">
    <property type="term" value="F:ATP binding"/>
    <property type="evidence" value="ECO:0007669"/>
    <property type="project" value="UniProtKB-KW"/>
</dbReference>
<dbReference type="AlphaFoldDB" id="X5DKF3"/>
<dbReference type="Gene3D" id="1.10.3290.10">
    <property type="entry name" value="Fido-like domain"/>
    <property type="match status" value="1"/>
</dbReference>
<dbReference type="GO" id="GO:0051301">
    <property type="term" value="P:cell division"/>
    <property type="evidence" value="ECO:0007669"/>
    <property type="project" value="UniProtKB-KW"/>
</dbReference>
<dbReference type="PANTHER" id="PTHR39560:SF1">
    <property type="entry name" value="PROTEIN ADENYLYLTRANSFERASE FIC-RELATED"/>
    <property type="match status" value="1"/>
</dbReference>
<sequence length="290" mass="32156">MTDFTTLTGIDGYRAAFPDVFSGVSDADAEPVIEAAHSSVLEGWEPTGTDIRDLADRRQRNGSSFLTRTEIDTLATNNGGDPDRRRGFRPEPDVWSSYFFPGTTTLRSYLGLRDAACLGAVEHIVATGRAMAMASGELVIDGEGAGERLSSIHHTLFEDIYPWAGRPRVVNMMKGTHGFGDHHSMSMYMRQLDRSIERFDWAEATFDQRVGTLADLHTDLNFAHPFRDGNGRASRLFMTDLAGRHGVELHFNRVSCEDWIRASAATFVDPSGIHTDSTPLRQVYRQVASP</sequence>
<dbReference type="InterPro" id="IPR003812">
    <property type="entry name" value="Fido"/>
</dbReference>
<evidence type="ECO:0000256" key="2">
    <source>
        <dbReference type="ARBA" id="ARBA00022695"/>
    </source>
</evidence>
<dbReference type="KEGG" id="cgy:CGLY_05725"/>
<name>X5DKF3_9CORY</name>
<dbReference type="EC" id="2.7.7.108" evidence="5"/>
<protein>
    <recommendedName>
        <fullName evidence="5">protein adenylyltransferase</fullName>
        <ecNumber evidence="5">2.7.7.108</ecNumber>
    </recommendedName>
</protein>
<evidence type="ECO:0000256" key="7">
    <source>
        <dbReference type="ARBA" id="ARBA00048696"/>
    </source>
</evidence>
<organism evidence="9 10">
    <name type="scientific">Corynebacterium glyciniphilum AJ 3170</name>
    <dbReference type="NCBI Taxonomy" id="1404245"/>
    <lineage>
        <taxon>Bacteria</taxon>
        <taxon>Bacillati</taxon>
        <taxon>Actinomycetota</taxon>
        <taxon>Actinomycetes</taxon>
        <taxon>Mycobacteriales</taxon>
        <taxon>Corynebacteriaceae</taxon>
        <taxon>Corynebacterium</taxon>
    </lineage>
</organism>
<keyword evidence="10" id="KW-1185">Reference proteome</keyword>
<dbReference type="OrthoDB" id="9813719at2"/>
<dbReference type="GO" id="GO:0070733">
    <property type="term" value="F:AMPylase activity"/>
    <property type="evidence" value="ECO:0007669"/>
    <property type="project" value="UniProtKB-EC"/>
</dbReference>
<keyword evidence="2" id="KW-0548">Nucleotidyltransferase</keyword>
<keyword evidence="3" id="KW-0547">Nucleotide-binding</keyword>
<comment type="catalytic activity">
    <reaction evidence="7">
        <text>L-tyrosyl-[protein] + ATP = O-(5'-adenylyl)-L-tyrosyl-[protein] + diphosphate</text>
        <dbReference type="Rhea" id="RHEA:54288"/>
        <dbReference type="Rhea" id="RHEA-COMP:10136"/>
        <dbReference type="Rhea" id="RHEA-COMP:13846"/>
        <dbReference type="ChEBI" id="CHEBI:30616"/>
        <dbReference type="ChEBI" id="CHEBI:33019"/>
        <dbReference type="ChEBI" id="CHEBI:46858"/>
        <dbReference type="ChEBI" id="CHEBI:83624"/>
        <dbReference type="EC" id="2.7.7.108"/>
    </reaction>
</comment>
<evidence type="ECO:0000256" key="3">
    <source>
        <dbReference type="ARBA" id="ARBA00022741"/>
    </source>
</evidence>
<evidence type="ECO:0000256" key="5">
    <source>
        <dbReference type="ARBA" id="ARBA00034531"/>
    </source>
</evidence>
<evidence type="ECO:0000259" key="8">
    <source>
        <dbReference type="PROSITE" id="PS51459"/>
    </source>
</evidence>
<dbReference type="STRING" id="1404245.CGLY_05725"/>
<keyword evidence="4" id="KW-0067">ATP-binding</keyword>
<keyword evidence="9" id="KW-0132">Cell division</keyword>
<accession>X5DKF3</accession>
<dbReference type="GO" id="GO:0051302">
    <property type="term" value="P:regulation of cell division"/>
    <property type="evidence" value="ECO:0007669"/>
    <property type="project" value="TreeGrafter"/>
</dbReference>
<dbReference type="eggNOG" id="COG2184">
    <property type="taxonomic scope" value="Bacteria"/>
</dbReference>
<dbReference type="HOGENOM" id="CLU_080158_0_1_11"/>
<dbReference type="Proteomes" id="UP000023703">
    <property type="component" value="Chromosome"/>
</dbReference>
<evidence type="ECO:0000256" key="4">
    <source>
        <dbReference type="ARBA" id="ARBA00022840"/>
    </source>
</evidence>